<proteinExistence type="predicted"/>
<evidence type="ECO:0000256" key="2">
    <source>
        <dbReference type="SAM" id="Phobius"/>
    </source>
</evidence>
<dbReference type="Proteomes" id="UP000887013">
    <property type="component" value="Unassembled WGS sequence"/>
</dbReference>
<keyword evidence="2" id="KW-0812">Transmembrane</keyword>
<feature type="region of interest" description="Disordered" evidence="1">
    <location>
        <begin position="49"/>
        <end position="69"/>
    </location>
</feature>
<protein>
    <submittedName>
        <fullName evidence="3">Uncharacterized protein</fullName>
    </submittedName>
</protein>
<keyword evidence="2" id="KW-0472">Membrane</keyword>
<dbReference type="AlphaFoldDB" id="A0A8X6N4A0"/>
<organism evidence="3 4">
    <name type="scientific">Nephila pilipes</name>
    <name type="common">Giant wood spider</name>
    <name type="synonym">Nephila maculata</name>
    <dbReference type="NCBI Taxonomy" id="299642"/>
    <lineage>
        <taxon>Eukaryota</taxon>
        <taxon>Metazoa</taxon>
        <taxon>Ecdysozoa</taxon>
        <taxon>Arthropoda</taxon>
        <taxon>Chelicerata</taxon>
        <taxon>Arachnida</taxon>
        <taxon>Araneae</taxon>
        <taxon>Araneomorphae</taxon>
        <taxon>Entelegynae</taxon>
        <taxon>Araneoidea</taxon>
        <taxon>Nephilidae</taxon>
        <taxon>Nephila</taxon>
    </lineage>
</organism>
<evidence type="ECO:0000313" key="4">
    <source>
        <dbReference type="Proteomes" id="UP000887013"/>
    </source>
</evidence>
<keyword evidence="4" id="KW-1185">Reference proteome</keyword>
<evidence type="ECO:0000313" key="3">
    <source>
        <dbReference type="EMBL" id="GFS92721.1"/>
    </source>
</evidence>
<feature type="transmembrane region" description="Helical" evidence="2">
    <location>
        <begin position="12"/>
        <end position="39"/>
    </location>
</feature>
<evidence type="ECO:0000256" key="1">
    <source>
        <dbReference type="SAM" id="MobiDB-lite"/>
    </source>
</evidence>
<keyword evidence="2" id="KW-1133">Transmembrane helix</keyword>
<gene>
    <name evidence="3" type="ORF">NPIL_160591</name>
</gene>
<name>A0A8X6N4A0_NEPPI</name>
<comment type="caution">
    <text evidence="3">The sequence shown here is derived from an EMBL/GenBank/DDBJ whole genome shotgun (WGS) entry which is preliminary data.</text>
</comment>
<accession>A0A8X6N4A0</accession>
<sequence length="107" mass="12957">MDNKTIEKMILLVWLFFTFRFIFISHWEILFLWPVLIFLDGLIQQNITKQKEQGDNNPRGIGINPQEMTKIQEPQKHTMDLDKLITKLMNEEKRKARKNIEKKRMLE</sequence>
<dbReference type="OrthoDB" id="6459893at2759"/>
<reference evidence="3" key="1">
    <citation type="submission" date="2020-08" db="EMBL/GenBank/DDBJ databases">
        <title>Multicomponent nature underlies the extraordinary mechanical properties of spider dragline silk.</title>
        <authorList>
            <person name="Kono N."/>
            <person name="Nakamura H."/>
            <person name="Mori M."/>
            <person name="Yoshida Y."/>
            <person name="Ohtoshi R."/>
            <person name="Malay A.D."/>
            <person name="Moran D.A.P."/>
            <person name="Tomita M."/>
            <person name="Numata K."/>
            <person name="Arakawa K."/>
        </authorList>
    </citation>
    <scope>NUCLEOTIDE SEQUENCE</scope>
</reference>
<dbReference type="EMBL" id="BMAW01053746">
    <property type="protein sequence ID" value="GFS92721.1"/>
    <property type="molecule type" value="Genomic_DNA"/>
</dbReference>